<keyword evidence="2" id="KW-1185">Reference proteome</keyword>
<protein>
    <submittedName>
        <fullName evidence="1">Uncharacterized protein</fullName>
    </submittedName>
</protein>
<evidence type="ECO:0000313" key="2">
    <source>
        <dbReference type="Proteomes" id="UP001638806"/>
    </source>
</evidence>
<reference evidence="1" key="1">
    <citation type="submission" date="2024-12" db="EMBL/GenBank/DDBJ databases">
        <title>Comparative genomics and development of molecular markers within Purpureocillium lilacinum and among Purpureocillium species.</title>
        <authorList>
            <person name="Yeh Z.-Y."/>
            <person name="Ni N.-T."/>
            <person name="Lo P.-H."/>
            <person name="Mushyakhwo K."/>
            <person name="Lin C.-F."/>
            <person name="Nai Y.-S."/>
        </authorList>
    </citation>
    <scope>NUCLEOTIDE SEQUENCE</scope>
    <source>
        <strain evidence="1">NCHU-NPUST-175</strain>
    </source>
</reference>
<accession>A0ACC4DWS6</accession>
<proteinExistence type="predicted"/>
<evidence type="ECO:0000313" key="1">
    <source>
        <dbReference type="EMBL" id="KAL3960339.1"/>
    </source>
</evidence>
<comment type="caution">
    <text evidence="1">The sequence shown here is derived from an EMBL/GenBank/DDBJ whole genome shotgun (WGS) entry which is preliminary data.</text>
</comment>
<organism evidence="1 2">
    <name type="scientific">Purpureocillium lilacinum</name>
    <name type="common">Paecilomyces lilacinus</name>
    <dbReference type="NCBI Taxonomy" id="33203"/>
    <lineage>
        <taxon>Eukaryota</taxon>
        <taxon>Fungi</taxon>
        <taxon>Dikarya</taxon>
        <taxon>Ascomycota</taxon>
        <taxon>Pezizomycotina</taxon>
        <taxon>Sordariomycetes</taxon>
        <taxon>Hypocreomycetidae</taxon>
        <taxon>Hypocreales</taxon>
        <taxon>Ophiocordycipitaceae</taxon>
        <taxon>Purpureocillium</taxon>
    </lineage>
</organism>
<gene>
    <name evidence="1" type="ORF">ACCO45_005456</name>
</gene>
<sequence>MWLLCVLTFVAVPLDPTAGLRNSIALIGGLLDGASILWYSSFWLAESCFGATRRGVEAMSVGGPMPPLPATSVLLLCDATDCSSPSRAPGAPYFSPLPPLLDWLVVIVVTNALVPEPFQILAQASGDFYGRGSLGGQWLDLLCDFGFGAAWDVPRVVSSAGPTRGRLLTRSVGWLKAAIRAEIQSLLVCSSFVLVVDALEERRVR</sequence>
<name>A0ACC4DWS6_PURLI</name>
<dbReference type="EMBL" id="JBGNUJ010000004">
    <property type="protein sequence ID" value="KAL3960339.1"/>
    <property type="molecule type" value="Genomic_DNA"/>
</dbReference>
<dbReference type="Proteomes" id="UP001638806">
    <property type="component" value="Unassembled WGS sequence"/>
</dbReference>